<feature type="compositionally biased region" description="Low complexity" evidence="9">
    <location>
        <begin position="27"/>
        <end position="48"/>
    </location>
</feature>
<dbReference type="PROSITE" id="PS50071">
    <property type="entry name" value="HOMEOBOX_2"/>
    <property type="match status" value="1"/>
</dbReference>
<reference evidence="11 12" key="1">
    <citation type="journal article" date="2019" name="PLoS Biol.">
        <title>Sex chromosomes control vertical transmission of feminizing Wolbachia symbionts in an isopod.</title>
        <authorList>
            <person name="Becking T."/>
            <person name="Chebbi M.A."/>
            <person name="Giraud I."/>
            <person name="Moumen B."/>
            <person name="Laverre T."/>
            <person name="Caubet Y."/>
            <person name="Peccoud J."/>
            <person name="Gilbert C."/>
            <person name="Cordaux R."/>
        </authorList>
    </citation>
    <scope>NUCLEOTIDE SEQUENCE [LARGE SCALE GENOMIC DNA]</scope>
    <source>
        <strain evidence="11">ANa2</strain>
        <tissue evidence="11">Whole body excluding digestive tract and cuticle</tissue>
    </source>
</reference>
<evidence type="ECO:0000256" key="4">
    <source>
        <dbReference type="ARBA" id="ARBA00023125"/>
    </source>
</evidence>
<dbReference type="EMBL" id="SEYY01002127">
    <property type="protein sequence ID" value="KAB7504905.1"/>
    <property type="molecule type" value="Genomic_DNA"/>
</dbReference>
<dbReference type="OrthoDB" id="6159439at2759"/>
<dbReference type="GO" id="GO:0030154">
    <property type="term" value="P:cell differentiation"/>
    <property type="evidence" value="ECO:0007669"/>
    <property type="project" value="TreeGrafter"/>
</dbReference>
<dbReference type="InterPro" id="IPR020479">
    <property type="entry name" value="HD_metazoa"/>
</dbReference>
<evidence type="ECO:0000256" key="9">
    <source>
        <dbReference type="SAM" id="MobiDB-lite"/>
    </source>
</evidence>
<evidence type="ECO:0000259" key="10">
    <source>
        <dbReference type="PROSITE" id="PS50071"/>
    </source>
</evidence>
<feature type="region of interest" description="Disordered" evidence="9">
    <location>
        <begin position="359"/>
        <end position="385"/>
    </location>
</feature>
<evidence type="ECO:0000256" key="6">
    <source>
        <dbReference type="ARBA" id="ARBA00023242"/>
    </source>
</evidence>
<evidence type="ECO:0000256" key="7">
    <source>
        <dbReference type="PROSITE-ProRule" id="PRU00108"/>
    </source>
</evidence>
<dbReference type="Pfam" id="PF00046">
    <property type="entry name" value="Homeodomain"/>
    <property type="match status" value="1"/>
</dbReference>
<dbReference type="PROSITE" id="PS00027">
    <property type="entry name" value="HOMEOBOX_1"/>
    <property type="match status" value="1"/>
</dbReference>
<dbReference type="SMART" id="SM00389">
    <property type="entry name" value="HOX"/>
    <property type="match status" value="1"/>
</dbReference>
<name>A0A5N5TI82_9CRUS</name>
<keyword evidence="3" id="KW-0217">Developmental protein</keyword>
<evidence type="ECO:0000256" key="8">
    <source>
        <dbReference type="RuleBase" id="RU000682"/>
    </source>
</evidence>
<feature type="DNA-binding region" description="Homeobox" evidence="7">
    <location>
        <begin position="166"/>
        <end position="225"/>
    </location>
</feature>
<sequence length="416" mass="45102">MTADEKKKQKPRHSRGFNVRDLLQLEPTNNNNNNINTSSTNTTNNNPTPEEHTATSTVIIGFLQGLSSKAIIVFLQDLSSIAIIVFLQDVCEVEDDVDCDPNDVNGRGRNMSSTSNQTGMNSSIMAAADSTDTTSPSARLEDDDDMEVLEEDECLEEDTETPGGRKRKRRILFTKAQTYELERRFRQQRYLSAPEREHLAAILDLTPTQVKIWFQNHRYKTKKMIKERGLDGSLGPLGANPAFASFTPSLRCLGPAPGLSRNPHDTHHRVPAVADFFLHSDRLSGSLDCSSAAPPHLLPLGLSPAQFPGLLPFLPVCPFTPPGYPTSSSLLLAASASQFRAAFPPMSAVSSAASTLSTTPTSSSAGIASKALETKPVSPSGRNSNISPVPEIATLHKKTIIEVVSKSLTVNPKKGK</sequence>
<evidence type="ECO:0000256" key="5">
    <source>
        <dbReference type="ARBA" id="ARBA00023155"/>
    </source>
</evidence>
<keyword evidence="5 7" id="KW-0371">Homeobox</keyword>
<dbReference type="CDD" id="cd00086">
    <property type="entry name" value="homeodomain"/>
    <property type="match status" value="1"/>
</dbReference>
<evidence type="ECO:0000256" key="3">
    <source>
        <dbReference type="ARBA" id="ARBA00022473"/>
    </source>
</evidence>
<dbReference type="SUPFAM" id="SSF46689">
    <property type="entry name" value="Homeodomain-like"/>
    <property type="match status" value="1"/>
</dbReference>
<dbReference type="InterPro" id="IPR009057">
    <property type="entry name" value="Homeodomain-like_sf"/>
</dbReference>
<feature type="region of interest" description="Disordered" evidence="9">
    <location>
        <begin position="1"/>
        <end position="52"/>
    </location>
</feature>
<dbReference type="AlphaFoldDB" id="A0A5N5TI82"/>
<comment type="similarity">
    <text evidence="2">Belongs to the NK-2 homeobox family.</text>
</comment>
<dbReference type="Proteomes" id="UP000326759">
    <property type="component" value="Unassembled WGS sequence"/>
</dbReference>
<dbReference type="FunFam" id="1.10.10.60:FF:000101">
    <property type="entry name" value="NK2 homeobox 8"/>
    <property type="match status" value="1"/>
</dbReference>
<evidence type="ECO:0000313" key="11">
    <source>
        <dbReference type="EMBL" id="KAB7504905.1"/>
    </source>
</evidence>
<dbReference type="PRINTS" id="PR00024">
    <property type="entry name" value="HOMEOBOX"/>
</dbReference>
<evidence type="ECO:0000256" key="1">
    <source>
        <dbReference type="ARBA" id="ARBA00004123"/>
    </source>
</evidence>
<dbReference type="InterPro" id="IPR017970">
    <property type="entry name" value="Homeobox_CS"/>
</dbReference>
<dbReference type="PANTHER" id="PTHR24340">
    <property type="entry name" value="HOMEOBOX PROTEIN NKX"/>
    <property type="match status" value="1"/>
</dbReference>
<feature type="domain" description="Homeobox" evidence="10">
    <location>
        <begin position="164"/>
        <end position="224"/>
    </location>
</feature>
<keyword evidence="4 7" id="KW-0238">DNA-binding</keyword>
<protein>
    <submittedName>
        <fullName evidence="11">Homeobox protein vnd</fullName>
    </submittedName>
</protein>
<dbReference type="Gene3D" id="1.10.10.60">
    <property type="entry name" value="Homeodomain-like"/>
    <property type="match status" value="1"/>
</dbReference>
<evidence type="ECO:0000256" key="2">
    <source>
        <dbReference type="ARBA" id="ARBA00005661"/>
    </source>
</evidence>
<dbReference type="PANTHER" id="PTHR24340:SF82">
    <property type="entry name" value="HOMEOBOX PROTEIN VND"/>
    <property type="match status" value="1"/>
</dbReference>
<feature type="compositionally biased region" description="Polar residues" evidence="9">
    <location>
        <begin position="110"/>
        <end position="122"/>
    </location>
</feature>
<comment type="caution">
    <text evidence="11">The sequence shown here is derived from an EMBL/GenBank/DDBJ whole genome shotgun (WGS) entry which is preliminary data.</text>
</comment>
<dbReference type="GO" id="GO:0000978">
    <property type="term" value="F:RNA polymerase II cis-regulatory region sequence-specific DNA binding"/>
    <property type="evidence" value="ECO:0007669"/>
    <property type="project" value="TreeGrafter"/>
</dbReference>
<proteinExistence type="inferred from homology"/>
<dbReference type="GO" id="GO:0000981">
    <property type="term" value="F:DNA-binding transcription factor activity, RNA polymerase II-specific"/>
    <property type="evidence" value="ECO:0007669"/>
    <property type="project" value="InterPro"/>
</dbReference>
<organism evidence="11 12">
    <name type="scientific">Armadillidium nasatum</name>
    <dbReference type="NCBI Taxonomy" id="96803"/>
    <lineage>
        <taxon>Eukaryota</taxon>
        <taxon>Metazoa</taxon>
        <taxon>Ecdysozoa</taxon>
        <taxon>Arthropoda</taxon>
        <taxon>Crustacea</taxon>
        <taxon>Multicrustacea</taxon>
        <taxon>Malacostraca</taxon>
        <taxon>Eumalacostraca</taxon>
        <taxon>Peracarida</taxon>
        <taxon>Isopoda</taxon>
        <taxon>Oniscidea</taxon>
        <taxon>Crinocheta</taxon>
        <taxon>Armadillidiidae</taxon>
        <taxon>Armadillidium</taxon>
    </lineage>
</organism>
<keyword evidence="6 7" id="KW-0539">Nucleus</keyword>
<feature type="region of interest" description="Disordered" evidence="9">
    <location>
        <begin position="102"/>
        <end position="122"/>
    </location>
</feature>
<gene>
    <name evidence="11" type="primary">vnd</name>
    <name evidence="11" type="ORF">Anas_00356</name>
</gene>
<accession>A0A5N5TI82</accession>
<dbReference type="InterPro" id="IPR001356">
    <property type="entry name" value="HD"/>
</dbReference>
<dbReference type="GO" id="GO:0005634">
    <property type="term" value="C:nucleus"/>
    <property type="evidence" value="ECO:0007669"/>
    <property type="project" value="UniProtKB-SubCell"/>
</dbReference>
<evidence type="ECO:0000313" key="12">
    <source>
        <dbReference type="Proteomes" id="UP000326759"/>
    </source>
</evidence>
<comment type="subcellular location">
    <subcellularLocation>
        <location evidence="1 7 8">Nucleus</location>
    </subcellularLocation>
</comment>
<keyword evidence="12" id="KW-1185">Reference proteome</keyword>
<dbReference type="InterPro" id="IPR050394">
    <property type="entry name" value="Homeobox_NK-like"/>
</dbReference>